<feature type="region of interest" description="Disordered" evidence="1">
    <location>
        <begin position="731"/>
        <end position="752"/>
    </location>
</feature>
<dbReference type="SMART" id="SM00494">
    <property type="entry name" value="ChtBD2"/>
    <property type="match status" value="3"/>
</dbReference>
<protein>
    <recommendedName>
        <fullName evidence="3">Chitin-binding type-2 domain-containing protein</fullName>
    </recommendedName>
</protein>
<dbReference type="Proteomes" id="UP001516023">
    <property type="component" value="Unassembled WGS sequence"/>
</dbReference>
<feature type="compositionally biased region" description="Low complexity" evidence="1">
    <location>
        <begin position="238"/>
        <end position="254"/>
    </location>
</feature>
<dbReference type="Pfam" id="PF01607">
    <property type="entry name" value="CBM_14"/>
    <property type="match status" value="3"/>
</dbReference>
<dbReference type="PANTHER" id="PTHR21113">
    <property type="entry name" value="AGAP001705-PA"/>
    <property type="match status" value="1"/>
</dbReference>
<feature type="signal peptide" evidence="2">
    <location>
        <begin position="1"/>
        <end position="28"/>
    </location>
</feature>
<feature type="domain" description="Chitin-binding type-2" evidence="3">
    <location>
        <begin position="119"/>
        <end position="178"/>
    </location>
</feature>
<gene>
    <name evidence="4" type="ORF">HJC23_013624</name>
</gene>
<dbReference type="PANTHER" id="PTHR21113:SF4">
    <property type="entry name" value="CHITIN-BINDING TYPE-4 DOMAIN-CONTAINING PROTEIN"/>
    <property type="match status" value="1"/>
</dbReference>
<evidence type="ECO:0000313" key="5">
    <source>
        <dbReference type="Proteomes" id="UP001516023"/>
    </source>
</evidence>
<accession>A0ABD3PQK5</accession>
<feature type="domain" description="Chitin-binding type-2" evidence="3">
    <location>
        <begin position="263"/>
        <end position="321"/>
    </location>
</feature>
<dbReference type="Gene3D" id="2.170.140.10">
    <property type="entry name" value="Chitin binding domain"/>
    <property type="match status" value="3"/>
</dbReference>
<keyword evidence="5" id="KW-1185">Reference proteome</keyword>
<sequence length="786" mass="85709">MSMALRKRKHTRHSIVILTLLPYTQTTSQDCNPCLSASDNSFKVKPGTNCKEYAQCFDSKVASEFACEGDTVYDEAGQYCNWPDSVTCVETGCPPTPAPADGGITTGANETVTESDDCPNPCFGTTSGFKVLPSTNCKMYVQCSEGEVYSPELQCEGDTIFNQAGGYCDWITSVTCEPAPCPETPAPSMSPDATGMPSAKPSVLTEEPSLTPMVSPTSISPIVASNNGSLSSPPTAGNNSVSLNSTPSNSTNATSQSFPVHCSNPCPSGIIGFQVWPNTNCTKYVQCNDGTVVQEFQCPSGTMFFEETGGCRTVDESGSVDGDIWSVQGTNLCPDVACLDDTSTSSTTYPSSSSSSTDPPVSVPTVPVISQHANTAEPTASRQSATKPVSIYENFRKYLYQRQEMFDAIVFQSLYGPSVEYTFNDLMNSLNVVVYQLPVSLAFYIGESEDLVGINYGLVNLAAMLANAMAEGIKIDSCDEWNTDDIDGEKWKFPLSNSCGQFRRTYQAEICRDDVASMCPLIKTMNITATSSPQTHSPASKGPPPLSCRLTSNKTFAGYYDSLTNTIVQSAYANSVGKTQIEGCCWWGRGALLTRGRCIMGKLNKYMGKQAADEGYNGPYKYIDFCQQPNAICDSYISPELRWTIAFLEWSDVVQNYVHVDDDWNYWDQLKSFVDGGMVDNEFIESVVNILIRKCYDGSCNDYEIPFKEERKNNFRRIIGEVLNLPLPGDLVPDIPTREPTSPPTARPTREKKEIVALPPNSAQRWKTLFQLVLSGAMTVIHGIGL</sequence>
<evidence type="ECO:0000313" key="4">
    <source>
        <dbReference type="EMBL" id="KAL3790113.1"/>
    </source>
</evidence>
<reference evidence="4 5" key="1">
    <citation type="journal article" date="2020" name="G3 (Bethesda)">
        <title>Improved Reference Genome for Cyclotella cryptica CCMP332, a Model for Cell Wall Morphogenesis, Salinity Adaptation, and Lipid Production in Diatoms (Bacillariophyta).</title>
        <authorList>
            <person name="Roberts W.R."/>
            <person name="Downey K.M."/>
            <person name="Ruck E.C."/>
            <person name="Traller J.C."/>
            <person name="Alverson A.J."/>
        </authorList>
    </citation>
    <scope>NUCLEOTIDE SEQUENCE [LARGE SCALE GENOMIC DNA]</scope>
    <source>
        <strain evidence="4 5">CCMP332</strain>
    </source>
</reference>
<dbReference type="AlphaFoldDB" id="A0ABD3PQK5"/>
<keyword evidence="2" id="KW-0732">Signal</keyword>
<feature type="compositionally biased region" description="Polar residues" evidence="1">
    <location>
        <begin position="212"/>
        <end position="237"/>
    </location>
</feature>
<dbReference type="SUPFAM" id="SSF57625">
    <property type="entry name" value="Invertebrate chitin-binding proteins"/>
    <property type="match status" value="3"/>
</dbReference>
<dbReference type="PROSITE" id="PS50940">
    <property type="entry name" value="CHIT_BIND_II"/>
    <property type="match status" value="3"/>
</dbReference>
<evidence type="ECO:0000259" key="3">
    <source>
        <dbReference type="PROSITE" id="PS50940"/>
    </source>
</evidence>
<name>A0ABD3PQK5_9STRA</name>
<feature type="domain" description="Chitin-binding type-2" evidence="3">
    <location>
        <begin position="31"/>
        <end position="90"/>
    </location>
</feature>
<evidence type="ECO:0000256" key="2">
    <source>
        <dbReference type="SAM" id="SignalP"/>
    </source>
</evidence>
<dbReference type="InterPro" id="IPR002557">
    <property type="entry name" value="Chitin-bd_dom"/>
</dbReference>
<organism evidence="4 5">
    <name type="scientific">Cyclotella cryptica</name>
    <dbReference type="NCBI Taxonomy" id="29204"/>
    <lineage>
        <taxon>Eukaryota</taxon>
        <taxon>Sar</taxon>
        <taxon>Stramenopiles</taxon>
        <taxon>Ochrophyta</taxon>
        <taxon>Bacillariophyta</taxon>
        <taxon>Coscinodiscophyceae</taxon>
        <taxon>Thalassiosirophycidae</taxon>
        <taxon>Stephanodiscales</taxon>
        <taxon>Stephanodiscaceae</taxon>
        <taxon>Cyclotella</taxon>
    </lineage>
</organism>
<comment type="caution">
    <text evidence="4">The sequence shown here is derived from an EMBL/GenBank/DDBJ whole genome shotgun (WGS) entry which is preliminary data.</text>
</comment>
<dbReference type="InterPro" id="IPR036508">
    <property type="entry name" value="Chitin-bd_dom_sf"/>
</dbReference>
<proteinExistence type="predicted"/>
<evidence type="ECO:0000256" key="1">
    <source>
        <dbReference type="SAM" id="MobiDB-lite"/>
    </source>
</evidence>
<dbReference type="EMBL" id="JABMIG020000133">
    <property type="protein sequence ID" value="KAL3790113.1"/>
    <property type="molecule type" value="Genomic_DNA"/>
</dbReference>
<feature type="chain" id="PRO_5044876836" description="Chitin-binding type-2 domain-containing protein" evidence="2">
    <location>
        <begin position="29"/>
        <end position="786"/>
    </location>
</feature>
<feature type="region of interest" description="Disordered" evidence="1">
    <location>
        <begin position="183"/>
        <end position="254"/>
    </location>
</feature>